<protein>
    <recommendedName>
        <fullName evidence="3">HAT, C-terminal dimerisation domain</fullName>
    </recommendedName>
</protein>
<keyword evidence="2" id="KW-1185">Reference proteome</keyword>
<dbReference type="OrthoDB" id="6625634at2759"/>
<sequence length="91" mass="10553">MYVKSAILEPNFSLYSNFINVDSLPSEIKLWKKKWIAFKDTDRPNSAVESLNYCDPELFPNIHFLLKVPISIATAEQTFSALKRVKTFLRN</sequence>
<dbReference type="EMBL" id="CABPRJ010002384">
    <property type="protein sequence ID" value="VVC44650.1"/>
    <property type="molecule type" value="Genomic_DNA"/>
</dbReference>
<dbReference type="Proteomes" id="UP000325440">
    <property type="component" value="Unassembled WGS sequence"/>
</dbReference>
<evidence type="ECO:0008006" key="3">
    <source>
        <dbReference type="Google" id="ProtNLM"/>
    </source>
</evidence>
<proteinExistence type="predicted"/>
<organism evidence="1 2">
    <name type="scientific">Cinara cedri</name>
    <dbReference type="NCBI Taxonomy" id="506608"/>
    <lineage>
        <taxon>Eukaryota</taxon>
        <taxon>Metazoa</taxon>
        <taxon>Ecdysozoa</taxon>
        <taxon>Arthropoda</taxon>
        <taxon>Hexapoda</taxon>
        <taxon>Insecta</taxon>
        <taxon>Pterygota</taxon>
        <taxon>Neoptera</taxon>
        <taxon>Paraneoptera</taxon>
        <taxon>Hemiptera</taxon>
        <taxon>Sternorrhyncha</taxon>
        <taxon>Aphidomorpha</taxon>
        <taxon>Aphidoidea</taxon>
        <taxon>Aphididae</taxon>
        <taxon>Lachninae</taxon>
        <taxon>Cinara</taxon>
    </lineage>
</organism>
<dbReference type="AlphaFoldDB" id="A0A5E4NQF8"/>
<gene>
    <name evidence="1" type="ORF">CINCED_3A018789</name>
</gene>
<name>A0A5E4NQF8_9HEMI</name>
<accession>A0A5E4NQF8</accession>
<evidence type="ECO:0000313" key="1">
    <source>
        <dbReference type="EMBL" id="VVC44650.1"/>
    </source>
</evidence>
<evidence type="ECO:0000313" key="2">
    <source>
        <dbReference type="Proteomes" id="UP000325440"/>
    </source>
</evidence>
<reference evidence="1 2" key="1">
    <citation type="submission" date="2019-08" db="EMBL/GenBank/DDBJ databases">
        <authorList>
            <person name="Alioto T."/>
            <person name="Alioto T."/>
            <person name="Gomez Garrido J."/>
        </authorList>
    </citation>
    <scope>NUCLEOTIDE SEQUENCE [LARGE SCALE GENOMIC DNA]</scope>
</reference>